<evidence type="ECO:0000313" key="2">
    <source>
        <dbReference type="EnsemblMetazoa" id="XP_037873618.1"/>
    </source>
</evidence>
<name>A0A8R2M490_BOMMO</name>
<organism evidence="2 3">
    <name type="scientific">Bombyx mori</name>
    <name type="common">Silk moth</name>
    <dbReference type="NCBI Taxonomy" id="7091"/>
    <lineage>
        <taxon>Eukaryota</taxon>
        <taxon>Metazoa</taxon>
        <taxon>Ecdysozoa</taxon>
        <taxon>Arthropoda</taxon>
        <taxon>Hexapoda</taxon>
        <taxon>Insecta</taxon>
        <taxon>Pterygota</taxon>
        <taxon>Neoptera</taxon>
        <taxon>Endopterygota</taxon>
        <taxon>Lepidoptera</taxon>
        <taxon>Glossata</taxon>
        <taxon>Ditrysia</taxon>
        <taxon>Bombycoidea</taxon>
        <taxon>Bombycidae</taxon>
        <taxon>Bombycinae</taxon>
        <taxon>Bombyx</taxon>
    </lineage>
</organism>
<dbReference type="GO" id="GO:0032259">
    <property type="term" value="P:methylation"/>
    <property type="evidence" value="ECO:0007669"/>
    <property type="project" value="InterPro"/>
</dbReference>
<dbReference type="EnsemblMetazoa" id="XM_038017690.1">
    <property type="protein sequence ID" value="XP_037873618.1"/>
    <property type="gene ID" value="LOC101738021"/>
</dbReference>
<proteinExistence type="inferred from homology"/>
<dbReference type="PANTHER" id="PTHR12829">
    <property type="entry name" value="N6-ADENOSINE-METHYLTRANSFERASE"/>
    <property type="match status" value="1"/>
</dbReference>
<dbReference type="InterPro" id="IPR029063">
    <property type="entry name" value="SAM-dependent_MTases_sf"/>
</dbReference>
<dbReference type="CTD" id="64863"/>
<dbReference type="RefSeq" id="XP_037873618.1">
    <property type="nucleotide sequence ID" value="XM_038017690.2"/>
</dbReference>
<dbReference type="GO" id="GO:0003676">
    <property type="term" value="F:nucleic acid binding"/>
    <property type="evidence" value="ECO:0007669"/>
    <property type="project" value="InterPro"/>
</dbReference>
<dbReference type="GO" id="GO:0008168">
    <property type="term" value="F:methyltransferase activity"/>
    <property type="evidence" value="ECO:0007669"/>
    <property type="project" value="InterPro"/>
</dbReference>
<dbReference type="InterPro" id="IPR002052">
    <property type="entry name" value="DNA_methylase_N6_adenine_CS"/>
</dbReference>
<dbReference type="PANTHER" id="PTHR12829:SF4">
    <property type="entry name" value="N(6)-ADENINE-SPECIFIC METHYLTRANSFERASE METTL4"/>
    <property type="match status" value="1"/>
</dbReference>
<dbReference type="Proteomes" id="UP000005204">
    <property type="component" value="Unassembled WGS sequence"/>
</dbReference>
<sequence length="347" mass="39930">MSLVIKQGNCCLIDHWEFIAKLYKDVLFEENYQSYTLSAKLFSITSEVRTRKRKKVYEELSIETSKIKRMYEEFIAKVPNSIKERISQKYNILDTSSVRDFSASLFQSTIFDHHSINGGSTSDIPLKCKIQNEYFLIPPNSRFYYGSVNEECHKLDSGIFDLVIADPPWWNRYIRRLKNANEQLSYEMMYNEDIAAIPLSNLLSSNCLVAVWCTNSPANIQAVKNLIFRNWGVRYVASWHWLKVAVDLSPICPFGTGSTKQPYEMLIIGKVGSVAPIPDGQLIVSIPSALHSHKPPLLDLLKPYINKEQPRILELFARYLLPNTTSVGYEPLKWQHISLYETVDISE</sequence>
<evidence type="ECO:0000313" key="3">
    <source>
        <dbReference type="Proteomes" id="UP000005204"/>
    </source>
</evidence>
<dbReference type="KEGG" id="bmor:101738021"/>
<dbReference type="AlphaFoldDB" id="A0A8R2M490"/>
<comment type="similarity">
    <text evidence="1">Belongs to the MT-A70-like family.</text>
</comment>
<dbReference type="Pfam" id="PF05063">
    <property type="entry name" value="MT-A70"/>
    <property type="match status" value="1"/>
</dbReference>
<reference evidence="3" key="1">
    <citation type="journal article" date="2008" name="Insect Biochem. Mol. Biol.">
        <title>The genome of a lepidopteran model insect, the silkworm Bombyx mori.</title>
        <authorList>
            <consortium name="International Silkworm Genome Consortium"/>
        </authorList>
    </citation>
    <scope>NUCLEOTIDE SEQUENCE [LARGE SCALE GENOMIC DNA]</scope>
    <source>
        <strain evidence="3">p50T</strain>
    </source>
</reference>
<keyword evidence="3" id="KW-1185">Reference proteome</keyword>
<evidence type="ECO:0008006" key="4">
    <source>
        <dbReference type="Google" id="ProtNLM"/>
    </source>
</evidence>
<accession>A0A8R2M490</accession>
<dbReference type="SUPFAM" id="SSF53335">
    <property type="entry name" value="S-adenosyl-L-methionine-dependent methyltransferases"/>
    <property type="match status" value="1"/>
</dbReference>
<protein>
    <recommendedName>
        <fullName evidence="4">Methyltransferase-like protein 4</fullName>
    </recommendedName>
</protein>
<dbReference type="InterPro" id="IPR007757">
    <property type="entry name" value="MT-A70-like"/>
</dbReference>
<reference evidence="2" key="2">
    <citation type="submission" date="2022-06" db="UniProtKB">
        <authorList>
            <consortium name="EnsemblMetazoa"/>
        </authorList>
    </citation>
    <scope>IDENTIFICATION</scope>
    <source>
        <strain evidence="2">p50T (Dazao)</strain>
    </source>
</reference>
<evidence type="ECO:0000256" key="1">
    <source>
        <dbReference type="PROSITE-ProRule" id="PRU00489"/>
    </source>
</evidence>
<dbReference type="GO" id="GO:0005634">
    <property type="term" value="C:nucleus"/>
    <property type="evidence" value="ECO:0007669"/>
    <property type="project" value="TreeGrafter"/>
</dbReference>
<dbReference type="PROSITE" id="PS00092">
    <property type="entry name" value="N6_MTASE"/>
    <property type="match status" value="1"/>
</dbReference>
<dbReference type="PROSITE" id="PS51143">
    <property type="entry name" value="MT_A70"/>
    <property type="match status" value="1"/>
</dbReference>
<dbReference type="GeneID" id="101738021"/>